<dbReference type="RefSeq" id="WP_133797022.1">
    <property type="nucleotide sequence ID" value="NZ_SOCA01000010.1"/>
</dbReference>
<feature type="signal peptide" evidence="1">
    <location>
        <begin position="1"/>
        <end position="18"/>
    </location>
</feature>
<dbReference type="PANTHER" id="PTHR30383">
    <property type="entry name" value="THIOESTERASE 1/PROTEASE 1/LYSOPHOSPHOLIPASE L1"/>
    <property type="match status" value="1"/>
</dbReference>
<protein>
    <submittedName>
        <fullName evidence="4">Lysophospholipase L1-like esterase</fullName>
    </submittedName>
</protein>
<dbReference type="AlphaFoldDB" id="A0A4R7RM62"/>
<dbReference type="InterPro" id="IPR036514">
    <property type="entry name" value="SGNH_hydro_sf"/>
</dbReference>
<dbReference type="InterPro" id="IPR001375">
    <property type="entry name" value="Peptidase_S9_cat"/>
</dbReference>
<dbReference type="PANTHER" id="PTHR30383:SF5">
    <property type="entry name" value="SGNH HYDROLASE-TYPE ESTERASE DOMAIN-CONTAINING PROTEIN"/>
    <property type="match status" value="1"/>
</dbReference>
<feature type="domain" description="SGNH hydrolase-type esterase" evidence="3">
    <location>
        <begin position="28"/>
        <end position="230"/>
    </location>
</feature>
<name>A0A4R7RM62_9BACT</name>
<dbReference type="GO" id="GO:0008236">
    <property type="term" value="F:serine-type peptidase activity"/>
    <property type="evidence" value="ECO:0007669"/>
    <property type="project" value="InterPro"/>
</dbReference>
<dbReference type="InterPro" id="IPR051532">
    <property type="entry name" value="Ester_Hydrolysis_Enzymes"/>
</dbReference>
<feature type="chain" id="PRO_5020302636" evidence="1">
    <location>
        <begin position="19"/>
        <end position="565"/>
    </location>
</feature>
<accession>A0A4R7RM62</accession>
<dbReference type="OrthoDB" id="2513075at2"/>
<dbReference type="EMBL" id="SOCA01000010">
    <property type="protein sequence ID" value="TDU64583.1"/>
    <property type="molecule type" value="Genomic_DNA"/>
</dbReference>
<organism evidence="4 5">
    <name type="scientific">Prosthecobacter fusiformis</name>
    <dbReference type="NCBI Taxonomy" id="48464"/>
    <lineage>
        <taxon>Bacteria</taxon>
        <taxon>Pseudomonadati</taxon>
        <taxon>Verrucomicrobiota</taxon>
        <taxon>Verrucomicrobiia</taxon>
        <taxon>Verrucomicrobiales</taxon>
        <taxon>Verrucomicrobiaceae</taxon>
        <taxon>Prosthecobacter</taxon>
    </lineage>
</organism>
<dbReference type="GO" id="GO:0004622">
    <property type="term" value="F:phosphatidylcholine lysophospholipase activity"/>
    <property type="evidence" value="ECO:0007669"/>
    <property type="project" value="TreeGrafter"/>
</dbReference>
<evidence type="ECO:0000313" key="4">
    <source>
        <dbReference type="EMBL" id="TDU64583.1"/>
    </source>
</evidence>
<evidence type="ECO:0000313" key="5">
    <source>
        <dbReference type="Proteomes" id="UP000295662"/>
    </source>
</evidence>
<feature type="domain" description="Peptidase S9 prolyl oligopeptidase catalytic" evidence="2">
    <location>
        <begin position="412"/>
        <end position="559"/>
    </location>
</feature>
<dbReference type="Pfam" id="PF00326">
    <property type="entry name" value="Peptidase_S9"/>
    <property type="match status" value="1"/>
</dbReference>
<gene>
    <name evidence="4" type="ORF">EI77_04034</name>
</gene>
<dbReference type="InterPro" id="IPR029058">
    <property type="entry name" value="AB_hydrolase_fold"/>
</dbReference>
<keyword evidence="5" id="KW-1185">Reference proteome</keyword>
<dbReference type="CDD" id="cd01834">
    <property type="entry name" value="SGNH_hydrolase_like_2"/>
    <property type="match status" value="1"/>
</dbReference>
<dbReference type="Pfam" id="PF13472">
    <property type="entry name" value="Lipase_GDSL_2"/>
    <property type="match status" value="1"/>
</dbReference>
<comment type="caution">
    <text evidence="4">The sequence shown here is derived from an EMBL/GenBank/DDBJ whole genome shotgun (WGS) entry which is preliminary data.</text>
</comment>
<evidence type="ECO:0000259" key="2">
    <source>
        <dbReference type="Pfam" id="PF00326"/>
    </source>
</evidence>
<evidence type="ECO:0000259" key="3">
    <source>
        <dbReference type="Pfam" id="PF13472"/>
    </source>
</evidence>
<reference evidence="4 5" key="1">
    <citation type="submission" date="2019-03" db="EMBL/GenBank/DDBJ databases">
        <title>Genomic Encyclopedia of Archaeal and Bacterial Type Strains, Phase II (KMG-II): from individual species to whole genera.</title>
        <authorList>
            <person name="Goeker M."/>
        </authorList>
    </citation>
    <scope>NUCLEOTIDE SEQUENCE [LARGE SCALE GENOMIC DNA]</scope>
    <source>
        <strain evidence="4 5">ATCC 25309</strain>
    </source>
</reference>
<keyword evidence="1" id="KW-0732">Signal</keyword>
<dbReference type="GO" id="GO:0006508">
    <property type="term" value="P:proteolysis"/>
    <property type="evidence" value="ECO:0007669"/>
    <property type="project" value="InterPro"/>
</dbReference>
<dbReference type="Proteomes" id="UP000295662">
    <property type="component" value="Unassembled WGS sequence"/>
</dbReference>
<proteinExistence type="predicted"/>
<dbReference type="SUPFAM" id="SSF52266">
    <property type="entry name" value="SGNH hydrolase"/>
    <property type="match status" value="1"/>
</dbReference>
<dbReference type="Gene3D" id="3.40.50.1110">
    <property type="entry name" value="SGNH hydrolase"/>
    <property type="match status" value="1"/>
</dbReference>
<dbReference type="Gene3D" id="3.40.50.1820">
    <property type="entry name" value="alpha/beta hydrolase"/>
    <property type="match status" value="1"/>
</dbReference>
<dbReference type="SUPFAM" id="SSF53474">
    <property type="entry name" value="alpha/beta-Hydrolases"/>
    <property type="match status" value="1"/>
</dbReference>
<evidence type="ECO:0000256" key="1">
    <source>
        <dbReference type="SAM" id="SignalP"/>
    </source>
</evidence>
<dbReference type="InterPro" id="IPR013830">
    <property type="entry name" value="SGNH_hydro"/>
</dbReference>
<sequence>MRAFLFSCLCLCLLPLHAALPEAQRILFLGDSITYGGTYVQIVEAALIAQHPEKHYEVMNLGLASETVSGLSEDGHAGGKFPRPDLHERLDRVLAKTRPQLVIACYGMNDGIYYPLSPERMKAYQDGMIKLRAKVAAMGADIIHLTPAAFDPQPIQVRLLPAGLKDYPQPYAGYDEVLTAYSEWLLDQQKDGWQVLDVHGAMVQALAQKREKDPQFTFSKDGIHPNAEGHLVMAGPLLKHWGLNAAPDGKPEHAEGAAIYEVVQKKVNLLRDAWLTETGHIRPGVKAGLPMPEAQNQATLLDAKARDLALGKASVSPQSAFPGKPSDWNGYAKYDFTVDGVAALVVAPKQAAAGMPWVWHGEFFGHKPAPDIALLGKGYHIAYLKVQDMLGSPPAVKHWNAFYAELTNRYGFSKKPCLVGLSRGGLYCYNWAAANPEKVSCIYADAPVCDFKSWPGGKGKGKGDPKNWARILSLWGFKDEKEALSAKVNPVDQLAPLAKNRVPLLHVYGDADEVVPWEENTGVIAERYKALGGSITLIVKPGVGHHPHGLDDSAPIIDFIVKNTR</sequence>